<dbReference type="SUPFAM" id="SSF53067">
    <property type="entry name" value="Actin-like ATPase domain"/>
    <property type="match status" value="2"/>
</dbReference>
<evidence type="ECO:0000313" key="3">
    <source>
        <dbReference type="Proteomes" id="UP000319837"/>
    </source>
</evidence>
<dbReference type="Proteomes" id="UP000319837">
    <property type="component" value="Unassembled WGS sequence"/>
</dbReference>
<dbReference type="RefSeq" id="WP_185762903.1">
    <property type="nucleotide sequence ID" value="NZ_RIBP01000001.1"/>
</dbReference>
<dbReference type="AlphaFoldDB" id="A0A553SR38"/>
<name>A0A553SR38_NIACI</name>
<proteinExistence type="predicted"/>
<dbReference type="EMBL" id="RIBP01000001">
    <property type="protein sequence ID" value="TRZ39459.1"/>
    <property type="molecule type" value="Genomic_DNA"/>
</dbReference>
<gene>
    <name evidence="2" type="ORF">CEQ21_00325</name>
</gene>
<dbReference type="PANTHER" id="PTHR43190">
    <property type="entry name" value="N-ACETYL-D-GLUCOSAMINE KINASE"/>
    <property type="match status" value="1"/>
</dbReference>
<organism evidence="2 3">
    <name type="scientific">Niallia circulans</name>
    <name type="common">Bacillus circulans</name>
    <dbReference type="NCBI Taxonomy" id="1397"/>
    <lineage>
        <taxon>Bacteria</taxon>
        <taxon>Bacillati</taxon>
        <taxon>Bacillota</taxon>
        <taxon>Bacilli</taxon>
        <taxon>Bacillales</taxon>
        <taxon>Bacillaceae</taxon>
        <taxon>Niallia</taxon>
    </lineage>
</organism>
<evidence type="ECO:0000313" key="2">
    <source>
        <dbReference type="EMBL" id="TRZ39459.1"/>
    </source>
</evidence>
<evidence type="ECO:0000259" key="1">
    <source>
        <dbReference type="Pfam" id="PF01869"/>
    </source>
</evidence>
<dbReference type="CDD" id="cd24007">
    <property type="entry name" value="ASKHA_NBD_eukNAGK-like"/>
    <property type="match status" value="1"/>
</dbReference>
<dbReference type="InterPro" id="IPR052519">
    <property type="entry name" value="Euk-type_GlcNAc_Kinase"/>
</dbReference>
<sequence length="300" mass="32413">MKYIIGVDGGGTKTEAIAYDFQGNIVSKGISGAGNPLINEKLAIANLNSAINQCTAYLRKEDFAYLYIGLAGYGGLSNKEDFEKKLSDIYNVPCTVDNDAVIAHAALLSGKDGVLTISGTGSVSLAKYKETTAMAGGWGHLLGDEGSGMWIALEAFKRMTVEVDTQVETSRLTRNILSYLKCTEVSEMKKHIYTSSKGEIASIVPIIVEQANAGEREAYSILQEAGSQLAKTTLNAYYKLPFTQPVVIAVKGSVLTKISIVQSVFIDKIKEKLPKTTFITDDVSSTLGGYYLALKKLKEY</sequence>
<protein>
    <submittedName>
        <fullName evidence="2">ATPase</fullName>
    </submittedName>
</protein>
<comment type="caution">
    <text evidence="2">The sequence shown here is derived from an EMBL/GenBank/DDBJ whole genome shotgun (WGS) entry which is preliminary data.</text>
</comment>
<accession>A0A553SR38</accession>
<dbReference type="Gene3D" id="3.30.420.40">
    <property type="match status" value="2"/>
</dbReference>
<dbReference type="PANTHER" id="PTHR43190:SF3">
    <property type="entry name" value="N-ACETYL-D-GLUCOSAMINE KINASE"/>
    <property type="match status" value="1"/>
</dbReference>
<dbReference type="InterPro" id="IPR002731">
    <property type="entry name" value="ATPase_BadF"/>
</dbReference>
<feature type="domain" description="ATPase BadF/BadG/BcrA/BcrD type" evidence="1">
    <location>
        <begin position="5"/>
        <end position="276"/>
    </location>
</feature>
<reference evidence="3" key="1">
    <citation type="submission" date="2018-10" db="EMBL/GenBank/DDBJ databases">
        <title>FDA dAtabase for Regulatory Grade micrObial Sequences (FDA-ARGOS): Supporting development and validation of Infectious Disease Dx tests.</title>
        <authorList>
            <person name="Minogue T."/>
            <person name="Wolcott M."/>
            <person name="Wasieloski L."/>
            <person name="Aguilar W."/>
            <person name="Moore D."/>
            <person name="Tallon L."/>
            <person name="Sadzewicz L."/>
            <person name="Sengamalay N."/>
            <person name="Ott S."/>
            <person name="Godinez A."/>
            <person name="Nagaraj S."/>
            <person name="Vavikolanu K."/>
            <person name="Vyas G."/>
            <person name="Nadendla S."/>
            <person name="George J."/>
            <person name="Sichtig H."/>
        </authorList>
    </citation>
    <scope>NUCLEOTIDE SEQUENCE [LARGE SCALE GENOMIC DNA]</scope>
    <source>
        <strain evidence="3">FDAARGOS_343</strain>
    </source>
</reference>
<dbReference type="Pfam" id="PF01869">
    <property type="entry name" value="BcrAD_BadFG"/>
    <property type="match status" value="1"/>
</dbReference>
<dbReference type="InterPro" id="IPR043129">
    <property type="entry name" value="ATPase_NBD"/>
</dbReference>